<feature type="domain" description="CRISPR type III-associated protein" evidence="7">
    <location>
        <begin position="12"/>
        <end position="219"/>
    </location>
</feature>
<comment type="function">
    <text evidence="1">This subunit might be involved in maturation of a crRNA intermediate to its mature form.</text>
</comment>
<evidence type="ECO:0000313" key="9">
    <source>
        <dbReference type="Proteomes" id="UP000639973"/>
    </source>
</evidence>
<sequence length="445" mass="48882">MNRNLLTFDVRIRPLSPVHIGVGNEVVGRGAYHLYTSERNHALALVQPRKLAGRLLDHYGDQGQITATVKRLMEQDEYPPVIARDIESGALALRRMGVHPGALPLLKATDRNGGLKVITAQANGLPYLPGSTVKGALRTMWLDWQTQQDGAYPRFVQDVQKANLRGRDRADDPLMDRKQIAEDLSGASGRMQPQNRDLFRAVQVSDLVPDRTQDLTRVYAVLSMSYQAGSHARPSNGGKAGAQAWECLNPDAGTTYTGTVTVDLDLLGRMQVRDPDARNLARGLGRAEDWTDALAGYGARVYGTEEQHYNRLADLERQGQEGVQLWGEGGLVLDWVLAEAQEQAEERLFPLGMGTGLMAHSVLGALAPESSGLAFLGDEQGQDDTLLKGVLDTGLRRQNNAYAEPDFPSPKSRRVTGSFNTRVVREMRAERPLGWTELTLARRGG</sequence>
<evidence type="ECO:0000259" key="7">
    <source>
        <dbReference type="Pfam" id="PF03787"/>
    </source>
</evidence>
<keyword evidence="9" id="KW-1185">Reference proteome</keyword>
<comment type="caution">
    <text evidence="8">The sequence shown here is derived from an EMBL/GenBank/DDBJ whole genome shotgun (WGS) entry which is preliminary data.</text>
</comment>
<proteinExistence type="inferred from homology"/>
<keyword evidence="4" id="KW-0694">RNA-binding</keyword>
<dbReference type="RefSeq" id="WP_188970462.1">
    <property type="nucleotide sequence ID" value="NZ_BMOL01000005.1"/>
</dbReference>
<gene>
    <name evidence="8" type="ORF">GCM10010840_14600</name>
</gene>
<dbReference type="InterPro" id="IPR005537">
    <property type="entry name" value="RAMP_III_fam"/>
</dbReference>
<evidence type="ECO:0000256" key="1">
    <source>
        <dbReference type="ARBA" id="ARBA00003088"/>
    </source>
</evidence>
<name>A0ABQ2G6G3_9DEIO</name>
<organism evidence="8 9">
    <name type="scientific">Deinococcus aerolatus</name>
    <dbReference type="NCBI Taxonomy" id="522487"/>
    <lineage>
        <taxon>Bacteria</taxon>
        <taxon>Thermotogati</taxon>
        <taxon>Deinococcota</taxon>
        <taxon>Deinococci</taxon>
        <taxon>Deinococcales</taxon>
        <taxon>Deinococcaceae</taxon>
        <taxon>Deinococcus</taxon>
    </lineage>
</organism>
<evidence type="ECO:0000256" key="2">
    <source>
        <dbReference type="ARBA" id="ARBA00006680"/>
    </source>
</evidence>
<dbReference type="EMBL" id="BMOL01000005">
    <property type="protein sequence ID" value="GGL77781.1"/>
    <property type="molecule type" value="Genomic_DNA"/>
</dbReference>
<evidence type="ECO:0000256" key="5">
    <source>
        <dbReference type="ARBA" id="ARBA00023118"/>
    </source>
</evidence>
<evidence type="ECO:0000313" key="8">
    <source>
        <dbReference type="EMBL" id="GGL77781.1"/>
    </source>
</evidence>
<evidence type="ECO:0000256" key="3">
    <source>
        <dbReference type="ARBA" id="ARBA00016113"/>
    </source>
</evidence>
<evidence type="ECO:0000256" key="6">
    <source>
        <dbReference type="ARBA" id="ARBA00031720"/>
    </source>
</evidence>
<dbReference type="PANTHER" id="PTHR38007:SF1">
    <property type="entry name" value="CRISPR SYSTEM CMS PROTEIN CSM5"/>
    <property type="match status" value="1"/>
</dbReference>
<evidence type="ECO:0000256" key="4">
    <source>
        <dbReference type="ARBA" id="ARBA00022884"/>
    </source>
</evidence>
<comment type="similarity">
    <text evidence="2">Belongs to the CRISPR-associated Csm5 family.</text>
</comment>
<protein>
    <recommendedName>
        <fullName evidence="3">CRISPR system Cms protein Csm5</fullName>
    </recommendedName>
    <alternativeName>
        <fullName evidence="6">CRISPR type III A-associated protein Csm5</fullName>
    </alternativeName>
</protein>
<keyword evidence="5" id="KW-0051">Antiviral defense</keyword>
<dbReference type="Proteomes" id="UP000639973">
    <property type="component" value="Unassembled WGS sequence"/>
</dbReference>
<dbReference type="Pfam" id="PF03787">
    <property type="entry name" value="RAMPs"/>
    <property type="match status" value="1"/>
</dbReference>
<dbReference type="PANTHER" id="PTHR38007">
    <property type="entry name" value="CRISPR SYSTEM CMS PROTEIN CSM5"/>
    <property type="match status" value="1"/>
</dbReference>
<dbReference type="InterPro" id="IPR010173">
    <property type="entry name" value="CRISPR-assoc_Csm5"/>
</dbReference>
<reference evidence="9" key="1">
    <citation type="journal article" date="2019" name="Int. J. Syst. Evol. Microbiol.">
        <title>The Global Catalogue of Microorganisms (GCM) 10K type strain sequencing project: providing services to taxonomists for standard genome sequencing and annotation.</title>
        <authorList>
            <consortium name="The Broad Institute Genomics Platform"/>
            <consortium name="The Broad Institute Genome Sequencing Center for Infectious Disease"/>
            <person name="Wu L."/>
            <person name="Ma J."/>
        </authorList>
    </citation>
    <scope>NUCLEOTIDE SEQUENCE [LARGE SCALE GENOMIC DNA]</scope>
    <source>
        <strain evidence="9">JCM 15442</strain>
    </source>
</reference>
<dbReference type="NCBIfam" id="TIGR01899">
    <property type="entry name" value="cas_TM1807_csm5"/>
    <property type="match status" value="1"/>
</dbReference>
<accession>A0ABQ2G6G3</accession>